<gene>
    <name evidence="2" type="ORF">RWE15_11600</name>
</gene>
<feature type="transmembrane region" description="Helical" evidence="1">
    <location>
        <begin position="158"/>
        <end position="181"/>
    </location>
</feature>
<feature type="transmembrane region" description="Helical" evidence="1">
    <location>
        <begin position="112"/>
        <end position="138"/>
    </location>
</feature>
<comment type="caution">
    <text evidence="2">The sequence shown here is derived from an EMBL/GenBank/DDBJ whole genome shotgun (WGS) entry which is preliminary data.</text>
</comment>
<protein>
    <recommendedName>
        <fullName evidence="4">Yip1 domain-containing protein</fullName>
    </recommendedName>
</protein>
<dbReference type="Proteomes" id="UP001281447">
    <property type="component" value="Unassembled WGS sequence"/>
</dbReference>
<keyword evidence="1" id="KW-0472">Membrane</keyword>
<evidence type="ECO:0000313" key="2">
    <source>
        <dbReference type="EMBL" id="MDY0394959.1"/>
    </source>
</evidence>
<evidence type="ECO:0000256" key="1">
    <source>
        <dbReference type="SAM" id="Phobius"/>
    </source>
</evidence>
<organism evidence="2 3">
    <name type="scientific">Tigheibacillus halophilus</name>
    <dbReference type="NCBI Taxonomy" id="361280"/>
    <lineage>
        <taxon>Bacteria</taxon>
        <taxon>Bacillati</taxon>
        <taxon>Bacillota</taxon>
        <taxon>Bacilli</taxon>
        <taxon>Bacillales</taxon>
        <taxon>Bacillaceae</taxon>
        <taxon>Tigheibacillus</taxon>
    </lineage>
</organism>
<evidence type="ECO:0000313" key="3">
    <source>
        <dbReference type="Proteomes" id="UP001281447"/>
    </source>
</evidence>
<dbReference type="EMBL" id="JAWDIP010000003">
    <property type="protein sequence ID" value="MDY0394959.1"/>
    <property type="molecule type" value="Genomic_DNA"/>
</dbReference>
<keyword evidence="3" id="KW-1185">Reference proteome</keyword>
<feature type="transmembrane region" description="Helical" evidence="1">
    <location>
        <begin position="75"/>
        <end position="100"/>
    </location>
</feature>
<feature type="transmembrane region" description="Helical" evidence="1">
    <location>
        <begin position="193"/>
        <end position="214"/>
    </location>
</feature>
<dbReference type="RefSeq" id="WP_390355659.1">
    <property type="nucleotide sequence ID" value="NZ_JBHUIZ010000010.1"/>
</dbReference>
<feature type="transmembrane region" description="Helical" evidence="1">
    <location>
        <begin position="35"/>
        <end position="55"/>
    </location>
</feature>
<keyword evidence="1" id="KW-0812">Transmembrane</keyword>
<reference evidence="2 3" key="1">
    <citation type="submission" date="2023-10" db="EMBL/GenBank/DDBJ databases">
        <title>Virgibacillus halophilus 5B73C genome.</title>
        <authorList>
            <person name="Miliotis G."/>
            <person name="Sengupta P."/>
            <person name="Hameed A."/>
            <person name="Chuvochina M."/>
            <person name="Mcdonagh F."/>
            <person name="Simpson A.C."/>
            <person name="Singh N.K."/>
            <person name="Rekha P.D."/>
            <person name="Raman K."/>
            <person name="Hugenholtz P."/>
            <person name="Venkateswaran K."/>
        </authorList>
    </citation>
    <scope>NUCLEOTIDE SEQUENCE [LARGE SCALE GENOMIC DNA]</scope>
    <source>
        <strain evidence="2 3">5B73C</strain>
    </source>
</reference>
<sequence length="224" mass="26029">MNYDVNIFKLLFRMEDSIFRINETEKIQNLWKSSLYILLAAIAVYVWMAYLGIGSGLVSEGAIRLAPAQYTVHKFWFVIGRLLYAILFWGFTLFVPAVLFNMVTEIPFQKLVIIQQLVFAMLIVERLIWIPLAIYAGLDWYSSPMSFGIIAAYLTSRSWIIYFFGAISIFQIWIIFLQVRYIHGLCQMPKRGIWASVIFLHVFEWGFAALFSSMDSYMIGGWFG</sequence>
<proteinExistence type="predicted"/>
<name>A0ABU5C8S1_9BACI</name>
<keyword evidence="1" id="KW-1133">Transmembrane helix</keyword>
<accession>A0ABU5C8S1</accession>
<evidence type="ECO:0008006" key="4">
    <source>
        <dbReference type="Google" id="ProtNLM"/>
    </source>
</evidence>